<reference evidence="11 12" key="1">
    <citation type="submission" date="2015-01" db="EMBL/GenBank/DDBJ databases">
        <title>Desulfovibrio sp. JC271 draft genome sequence.</title>
        <authorList>
            <person name="Shivani Y."/>
            <person name="Subhash Y."/>
            <person name="Sasikala C."/>
            <person name="Ramana C.V."/>
        </authorList>
    </citation>
    <scope>NUCLEOTIDE SEQUENCE [LARGE SCALE GENOMIC DNA]</scope>
    <source>
        <strain evidence="11 12">JC271</strain>
    </source>
</reference>
<dbReference type="PANTHER" id="PTHR42894:SF1">
    <property type="entry name" value="N-(5'-PHOSPHORIBOSYL)ANTHRANILATE ISOMERASE"/>
    <property type="match status" value="1"/>
</dbReference>
<comment type="similarity">
    <text evidence="9">Belongs to the TrpF family.</text>
</comment>
<dbReference type="InterPro" id="IPR013785">
    <property type="entry name" value="Aldolase_TIM"/>
</dbReference>
<evidence type="ECO:0000256" key="8">
    <source>
        <dbReference type="ARBA" id="ARBA00023235"/>
    </source>
</evidence>
<evidence type="ECO:0000256" key="6">
    <source>
        <dbReference type="ARBA" id="ARBA00022822"/>
    </source>
</evidence>
<evidence type="ECO:0000256" key="2">
    <source>
        <dbReference type="ARBA" id="ARBA00004664"/>
    </source>
</evidence>
<dbReference type="UniPathway" id="UPA00035">
    <property type="reaction ID" value="UER00042"/>
</dbReference>
<dbReference type="PANTHER" id="PTHR42894">
    <property type="entry name" value="N-(5'-PHOSPHORIBOSYL)ANTHRANILATE ISOMERASE"/>
    <property type="match status" value="1"/>
</dbReference>
<dbReference type="GO" id="GO:0000162">
    <property type="term" value="P:L-tryptophan biosynthetic process"/>
    <property type="evidence" value="ECO:0007669"/>
    <property type="project" value="UniProtKB-UniRule"/>
</dbReference>
<accession>A0A1B7XKZ8</accession>
<dbReference type="STRING" id="1560234.SP90_02405"/>
<dbReference type="AlphaFoldDB" id="A0A1B7XKZ8"/>
<keyword evidence="5 9" id="KW-0028">Amino-acid biosynthesis</keyword>
<keyword evidence="8 9" id="KW-0413">Isomerase</keyword>
<evidence type="ECO:0000313" key="11">
    <source>
        <dbReference type="EMBL" id="OBQ56193.1"/>
    </source>
</evidence>
<dbReference type="Proteomes" id="UP000091979">
    <property type="component" value="Unassembled WGS sequence"/>
</dbReference>
<feature type="domain" description="N-(5'phosphoribosyl) anthranilate isomerase (PRAI)" evidence="10">
    <location>
        <begin position="44"/>
        <end position="224"/>
    </location>
</feature>
<dbReference type="PATRIC" id="fig|1560234.3.peg.1932"/>
<protein>
    <recommendedName>
        <fullName evidence="4 9">N-(5'-phosphoribosyl)anthranilate isomerase</fullName>
        <shortName evidence="9">PRAI</shortName>
        <ecNumber evidence="3 9">5.3.1.24</ecNumber>
    </recommendedName>
</protein>
<dbReference type="InterPro" id="IPR001240">
    <property type="entry name" value="PRAI_dom"/>
</dbReference>
<evidence type="ECO:0000256" key="4">
    <source>
        <dbReference type="ARBA" id="ARBA00022272"/>
    </source>
</evidence>
<dbReference type="SUPFAM" id="SSF51366">
    <property type="entry name" value="Ribulose-phoshate binding barrel"/>
    <property type="match status" value="1"/>
</dbReference>
<dbReference type="CDD" id="cd00405">
    <property type="entry name" value="PRAI"/>
    <property type="match status" value="1"/>
</dbReference>
<dbReference type="InterPro" id="IPR011060">
    <property type="entry name" value="RibuloseP-bd_barrel"/>
</dbReference>
<keyword evidence="7 9" id="KW-0057">Aromatic amino acid biosynthesis</keyword>
<dbReference type="InterPro" id="IPR044643">
    <property type="entry name" value="TrpF_fam"/>
</dbReference>
<evidence type="ECO:0000256" key="7">
    <source>
        <dbReference type="ARBA" id="ARBA00023141"/>
    </source>
</evidence>
<gene>
    <name evidence="9" type="primary">trpF</name>
    <name evidence="11" type="ORF">SP90_02405</name>
</gene>
<proteinExistence type="inferred from homology"/>
<keyword evidence="12" id="KW-1185">Reference proteome</keyword>
<evidence type="ECO:0000256" key="1">
    <source>
        <dbReference type="ARBA" id="ARBA00001164"/>
    </source>
</evidence>
<dbReference type="HAMAP" id="MF_00135">
    <property type="entry name" value="PRAI"/>
    <property type="match status" value="1"/>
</dbReference>
<comment type="catalytic activity">
    <reaction evidence="1 9">
        <text>N-(5-phospho-beta-D-ribosyl)anthranilate = 1-(2-carboxyphenylamino)-1-deoxy-D-ribulose 5-phosphate</text>
        <dbReference type="Rhea" id="RHEA:21540"/>
        <dbReference type="ChEBI" id="CHEBI:18277"/>
        <dbReference type="ChEBI" id="CHEBI:58613"/>
        <dbReference type="EC" id="5.3.1.24"/>
    </reaction>
</comment>
<comment type="caution">
    <text evidence="11">The sequence shown here is derived from an EMBL/GenBank/DDBJ whole genome shotgun (WGS) entry which is preliminary data.</text>
</comment>
<name>A0A1B7XKZ8_9BACT</name>
<evidence type="ECO:0000313" key="12">
    <source>
        <dbReference type="Proteomes" id="UP000091979"/>
    </source>
</evidence>
<sequence length="237" mass="25636">MLIKNKQFQGLIQVAGVHDVQETRMLADCGVHCVGLPLRLPVNKEDITEDEARNIISRTRSAILPVCITYLGKANEIARFCSELEVSHVQLHGHISVEELRKLSRIAPELYVIKSLVVSSDGSNKEELLRSAQETAPYVDAFITDTHNPETGADGATGMTHDWSISKLLVQLSPRPVILAGGLTADNVAEAIRTVTPAGVDAHTGVEDASGKKDVAKVCAFVQQAQDAFAEIAKKHP</sequence>
<dbReference type="GO" id="GO:0004640">
    <property type="term" value="F:phosphoribosylanthranilate isomerase activity"/>
    <property type="evidence" value="ECO:0007669"/>
    <property type="project" value="UniProtKB-UniRule"/>
</dbReference>
<dbReference type="EC" id="5.3.1.24" evidence="3 9"/>
<evidence type="ECO:0000256" key="3">
    <source>
        <dbReference type="ARBA" id="ARBA00012572"/>
    </source>
</evidence>
<evidence type="ECO:0000256" key="5">
    <source>
        <dbReference type="ARBA" id="ARBA00022605"/>
    </source>
</evidence>
<dbReference type="EMBL" id="JXMS01000003">
    <property type="protein sequence ID" value="OBQ56193.1"/>
    <property type="molecule type" value="Genomic_DNA"/>
</dbReference>
<dbReference type="Pfam" id="PF00697">
    <property type="entry name" value="PRAI"/>
    <property type="match status" value="1"/>
</dbReference>
<keyword evidence="6 9" id="KW-0822">Tryptophan biosynthesis</keyword>
<comment type="pathway">
    <text evidence="2 9">Amino-acid biosynthesis; L-tryptophan biosynthesis; L-tryptophan from chorismate: step 3/5.</text>
</comment>
<evidence type="ECO:0000259" key="10">
    <source>
        <dbReference type="Pfam" id="PF00697"/>
    </source>
</evidence>
<organism evidence="11 12">
    <name type="scientific">Halodesulfovibrio spirochaetisodalis</name>
    <dbReference type="NCBI Taxonomy" id="1560234"/>
    <lineage>
        <taxon>Bacteria</taxon>
        <taxon>Pseudomonadati</taxon>
        <taxon>Thermodesulfobacteriota</taxon>
        <taxon>Desulfovibrionia</taxon>
        <taxon>Desulfovibrionales</taxon>
        <taxon>Desulfovibrionaceae</taxon>
        <taxon>Halodesulfovibrio</taxon>
    </lineage>
</organism>
<evidence type="ECO:0000256" key="9">
    <source>
        <dbReference type="HAMAP-Rule" id="MF_00135"/>
    </source>
</evidence>
<dbReference type="Gene3D" id="3.20.20.70">
    <property type="entry name" value="Aldolase class I"/>
    <property type="match status" value="1"/>
</dbReference>